<dbReference type="AlphaFoldDB" id="A0A2T7NX73"/>
<keyword evidence="1" id="KW-0808">Transferase</keyword>
<evidence type="ECO:0000259" key="4">
    <source>
        <dbReference type="PROSITE" id="PS51613"/>
    </source>
</evidence>
<keyword evidence="6" id="KW-1185">Reference proteome</keyword>
<sequence>MDPHSDELDDRPSFGQTTNQSVAMKTKGTVKRTFDKIKDAREKGDEDDDDNLSADKYIKIMPQQGVQNPLAMKMMMKMGFKEGSGLGKHSQGRREIVEASKQRGRRGLGHKVEGFEPADIEWDFEKEKIIMQEEVAWIPPSDGNIPSFEEMMSWKVIGEKKRTIDDETMFCNENILEHILLSKASVFDNLEGEEMRRARTKSNPYETIRGAFFLNRAAMKMANMDAMFDFMFTNPVDDHGVGGLQGDGDIFRPKNQEAFINFVLNNTDGKGVHFCMADGGFSVEGQENIQEILSKQLYLCQFLVALGITREGGHFVCKLFDLFTPFSVGLVYLMRLVFNQVCICKPVTSRPANSERYIVCKGLRPNKAPVLKYMDAINQDLCKLLTSVSTTDVNHIVPLQTLLDDEDFFTYIYNSNVKNLHEIRQSDVRKQCLERWQIPNEVRTAPIRQDPQSAFNDLVGESEQDILKHVPLELDRSNLDQIDSVYDYMCVVSGDSERTFMISCGKSVVFFWDRKVRKWKKPEQMRVDLPTKTLLEVEFVTELRGEGKGQRKVTTVHVMDALFLCGKDIRSRHFRERLDQLQKFVKAVHKETRSDLVRLVMPDVFKLEEAALIFDRLEMKLVKGSGSQPRLCFHSQTGNFYHPSGISFVKTVKDPWTMALSKKQQKKYWFNKRQPNSATFECHHDSIATFRDCKLTALRWTWSPGVRVHEDQNHHGDIHLSKEDFITFVQNKLK</sequence>
<keyword evidence="1" id="KW-0507">mRNA processing</keyword>
<dbReference type="PANTHER" id="PTHR16121">
    <property type="entry name" value="CAP-SPECIFIC MRNA (NUCLEOSIDE-2'-O-)-METHYLTRANSFERASE 1-RELATED"/>
    <property type="match status" value="1"/>
</dbReference>
<dbReference type="SMART" id="SM00443">
    <property type="entry name" value="G_patch"/>
    <property type="match status" value="1"/>
</dbReference>
<dbReference type="GO" id="GO:0016556">
    <property type="term" value="P:mRNA modification"/>
    <property type="evidence" value="ECO:0007669"/>
    <property type="project" value="UniProtKB-UniRule"/>
</dbReference>
<dbReference type="SUPFAM" id="SSF56091">
    <property type="entry name" value="DNA ligase/mRNA capping enzyme, catalytic domain"/>
    <property type="match status" value="1"/>
</dbReference>
<evidence type="ECO:0000313" key="6">
    <source>
        <dbReference type="Proteomes" id="UP000245119"/>
    </source>
</evidence>
<proteinExistence type="predicted"/>
<comment type="subcellular location">
    <subcellularLocation>
        <location evidence="1">Nucleus</location>
    </subcellularLocation>
</comment>
<dbReference type="PANTHER" id="PTHR16121:SF0">
    <property type="entry name" value="CAP-SPECIFIC MRNA (NUCLEOSIDE-2'-O-)-METHYLTRANSFERASE 1"/>
    <property type="match status" value="1"/>
</dbReference>
<dbReference type="OrthoDB" id="10251234at2759"/>
<keyword evidence="1" id="KW-0489">Methyltransferase</keyword>
<evidence type="ECO:0000313" key="5">
    <source>
        <dbReference type="EMBL" id="PVD25771.1"/>
    </source>
</evidence>
<gene>
    <name evidence="5" type="ORF">C0Q70_13431</name>
</gene>
<feature type="domain" description="G-patch" evidence="3">
    <location>
        <begin position="67"/>
        <end position="113"/>
    </location>
</feature>
<feature type="compositionally biased region" description="Basic and acidic residues" evidence="2">
    <location>
        <begin position="1"/>
        <end position="12"/>
    </location>
</feature>
<dbReference type="Gene3D" id="3.30.470.30">
    <property type="entry name" value="DNA ligase/mRNA capping enzyme"/>
    <property type="match status" value="1"/>
</dbReference>
<dbReference type="Pfam" id="PF01585">
    <property type="entry name" value="G-patch"/>
    <property type="match status" value="1"/>
</dbReference>
<dbReference type="STRING" id="400727.A0A2T7NX73"/>
<feature type="compositionally biased region" description="Basic and acidic residues" evidence="2">
    <location>
        <begin position="32"/>
        <end position="44"/>
    </location>
</feature>
<protein>
    <recommendedName>
        <fullName evidence="1">Cap-specific mRNA (nucleoside-2'-O-)-methyltransferase 1</fullName>
        <ecNumber evidence="1">2.1.1.57</ecNumber>
    </recommendedName>
    <alternativeName>
        <fullName evidence="1">Cap1 2'O-ribose methyltransferase 1</fullName>
    </alternativeName>
</protein>
<comment type="catalytic activity">
    <reaction evidence="1">
        <text>a 5'-end (N(7)-methyl 5'-triphosphoguanosine)-ribonucleoside in mRNA + S-adenosyl-L-methionine = a 5'-end (N(7)-methyl 5'-triphosphoguanosine)-(2'-O-methyl-ribonucleoside) in mRNA + S-adenosyl-L-homocysteine + H(+)</text>
        <dbReference type="Rhea" id="RHEA:67020"/>
        <dbReference type="Rhea" id="RHEA-COMP:17167"/>
        <dbReference type="Rhea" id="RHEA-COMP:17168"/>
        <dbReference type="ChEBI" id="CHEBI:15378"/>
        <dbReference type="ChEBI" id="CHEBI:57856"/>
        <dbReference type="ChEBI" id="CHEBI:59789"/>
        <dbReference type="ChEBI" id="CHEBI:156461"/>
        <dbReference type="ChEBI" id="CHEBI:167609"/>
        <dbReference type="EC" id="2.1.1.57"/>
    </reaction>
</comment>
<accession>A0A2T7NX73</accession>
<comment type="caution">
    <text evidence="5">The sequence shown here is derived from an EMBL/GenBank/DDBJ whole genome shotgun (WGS) entry which is preliminary data.</text>
</comment>
<dbReference type="InterPro" id="IPR029063">
    <property type="entry name" value="SAM-dependent_MTases_sf"/>
</dbReference>
<evidence type="ECO:0000259" key="3">
    <source>
        <dbReference type="PROSITE" id="PS50174"/>
    </source>
</evidence>
<keyword evidence="1" id="KW-0506">mRNA capping</keyword>
<dbReference type="GO" id="GO:0006370">
    <property type="term" value="P:7-methylguanosine mRNA capping"/>
    <property type="evidence" value="ECO:0007669"/>
    <property type="project" value="UniProtKB-UniRule"/>
</dbReference>
<dbReference type="GO" id="GO:0032259">
    <property type="term" value="P:methylation"/>
    <property type="evidence" value="ECO:0007669"/>
    <property type="project" value="UniProtKB-KW"/>
</dbReference>
<dbReference type="Pfam" id="PF01728">
    <property type="entry name" value="FtsJ"/>
    <property type="match status" value="1"/>
</dbReference>
<feature type="domain" description="RrmJ-type SAM-dependent 2'-O-MTase" evidence="4">
    <location>
        <begin position="246"/>
        <end position="364"/>
    </location>
</feature>
<keyword evidence="1" id="KW-0949">S-adenosyl-L-methionine</keyword>
<dbReference type="InterPro" id="IPR050851">
    <property type="entry name" value="mRNA_Cap_2O-Ribose_MeTrfase"/>
</dbReference>
<dbReference type="InterPro" id="IPR000467">
    <property type="entry name" value="G_patch_dom"/>
</dbReference>
<dbReference type="PROSITE" id="PS50174">
    <property type="entry name" value="G_PATCH"/>
    <property type="match status" value="1"/>
</dbReference>
<evidence type="ECO:0000256" key="2">
    <source>
        <dbReference type="SAM" id="MobiDB-lite"/>
    </source>
</evidence>
<keyword evidence="1" id="KW-0539">Nucleus</keyword>
<name>A0A2T7NX73_POMCA</name>
<dbReference type="InterPro" id="IPR002877">
    <property type="entry name" value="RNA_MeTrfase_FtsJ_dom"/>
</dbReference>
<dbReference type="Proteomes" id="UP000245119">
    <property type="component" value="Linkage Group LG8"/>
</dbReference>
<organism evidence="5 6">
    <name type="scientific">Pomacea canaliculata</name>
    <name type="common">Golden apple snail</name>
    <dbReference type="NCBI Taxonomy" id="400727"/>
    <lineage>
        <taxon>Eukaryota</taxon>
        <taxon>Metazoa</taxon>
        <taxon>Spiralia</taxon>
        <taxon>Lophotrochozoa</taxon>
        <taxon>Mollusca</taxon>
        <taxon>Gastropoda</taxon>
        <taxon>Caenogastropoda</taxon>
        <taxon>Architaenioglossa</taxon>
        <taxon>Ampullarioidea</taxon>
        <taxon>Ampullariidae</taxon>
        <taxon>Pomacea</taxon>
    </lineage>
</organism>
<reference evidence="5 6" key="1">
    <citation type="submission" date="2018-04" db="EMBL/GenBank/DDBJ databases">
        <title>The genome of golden apple snail Pomacea canaliculata provides insight into stress tolerance and invasive adaptation.</title>
        <authorList>
            <person name="Liu C."/>
            <person name="Liu B."/>
            <person name="Ren Y."/>
            <person name="Zhang Y."/>
            <person name="Wang H."/>
            <person name="Li S."/>
            <person name="Jiang F."/>
            <person name="Yin L."/>
            <person name="Zhang G."/>
            <person name="Qian W."/>
            <person name="Fan W."/>
        </authorList>
    </citation>
    <scope>NUCLEOTIDE SEQUENCE [LARGE SCALE GENOMIC DNA]</scope>
    <source>
        <strain evidence="5">SZHN2017</strain>
        <tissue evidence="5">Muscle</tissue>
    </source>
</reference>
<dbReference type="GO" id="GO:0005737">
    <property type="term" value="C:cytoplasm"/>
    <property type="evidence" value="ECO:0007669"/>
    <property type="project" value="TreeGrafter"/>
</dbReference>
<feature type="region of interest" description="Disordered" evidence="2">
    <location>
        <begin position="1"/>
        <end position="54"/>
    </location>
</feature>
<evidence type="ECO:0000256" key="1">
    <source>
        <dbReference type="RuleBase" id="RU368012"/>
    </source>
</evidence>
<dbReference type="InterPro" id="IPR025816">
    <property type="entry name" value="RrmJ-type_MeTrfase"/>
</dbReference>
<comment type="function">
    <text evidence="1">S-adenosyl-L-methionine-dependent methyltransferase that mediates RNA cap1 2'-O-ribose methylation to the 5'-cap structure of RNAs. Methylates the ribose of the first nucleotide of a m(7)GpppG-capped mRNA to produce m(7)GpppNmp (cap1).</text>
</comment>
<dbReference type="EC" id="2.1.1.57" evidence="1"/>
<dbReference type="SUPFAM" id="SSF53335">
    <property type="entry name" value="S-adenosyl-L-methionine-dependent methyltransferases"/>
    <property type="match status" value="1"/>
</dbReference>
<dbReference type="GO" id="GO:0005634">
    <property type="term" value="C:nucleus"/>
    <property type="evidence" value="ECO:0007669"/>
    <property type="project" value="UniProtKB-SubCell"/>
</dbReference>
<dbReference type="PROSITE" id="PS51613">
    <property type="entry name" value="SAM_MT_RRMJ"/>
    <property type="match status" value="1"/>
</dbReference>
<dbReference type="Gene3D" id="3.40.50.12760">
    <property type="match status" value="2"/>
</dbReference>
<dbReference type="EMBL" id="PZQS01000008">
    <property type="protein sequence ID" value="PVD25771.1"/>
    <property type="molecule type" value="Genomic_DNA"/>
</dbReference>
<dbReference type="GO" id="GO:0003676">
    <property type="term" value="F:nucleic acid binding"/>
    <property type="evidence" value="ECO:0007669"/>
    <property type="project" value="UniProtKB-UniRule"/>
</dbReference>
<dbReference type="GO" id="GO:0004483">
    <property type="term" value="F:methyltransferase cap1 activity"/>
    <property type="evidence" value="ECO:0007669"/>
    <property type="project" value="UniProtKB-UniRule"/>
</dbReference>
<feature type="compositionally biased region" description="Polar residues" evidence="2">
    <location>
        <begin position="14"/>
        <end position="23"/>
    </location>
</feature>